<evidence type="ECO:0000313" key="2">
    <source>
        <dbReference type="Proteomes" id="UP000198852"/>
    </source>
</evidence>
<dbReference type="RefSeq" id="WP_093420842.1">
    <property type="nucleotide sequence ID" value="NZ_FOZX01000008.1"/>
</dbReference>
<dbReference type="Proteomes" id="UP000198852">
    <property type="component" value="Unassembled WGS sequence"/>
</dbReference>
<dbReference type="EMBL" id="FOZX01000008">
    <property type="protein sequence ID" value="SFS92729.1"/>
    <property type="molecule type" value="Genomic_DNA"/>
</dbReference>
<dbReference type="AlphaFoldDB" id="A0A1I6TU09"/>
<gene>
    <name evidence="1" type="ORF">SAMN05660874_04246</name>
</gene>
<sequence>MTTSLSRTMRTALVAIGAAVQNVEAGRSDQDELDEMALVCDRLAQVLRAAAEQTEALEAEVVAVVIEP</sequence>
<keyword evidence="2" id="KW-1185">Reference proteome</keyword>
<organism evidence="1 2">
    <name type="scientific">Saccharopolyspora flava</name>
    <dbReference type="NCBI Taxonomy" id="95161"/>
    <lineage>
        <taxon>Bacteria</taxon>
        <taxon>Bacillati</taxon>
        <taxon>Actinomycetota</taxon>
        <taxon>Actinomycetes</taxon>
        <taxon>Pseudonocardiales</taxon>
        <taxon>Pseudonocardiaceae</taxon>
        <taxon>Saccharopolyspora</taxon>
    </lineage>
</organism>
<evidence type="ECO:0000313" key="1">
    <source>
        <dbReference type="EMBL" id="SFS92729.1"/>
    </source>
</evidence>
<protein>
    <submittedName>
        <fullName evidence="1">Uncharacterized protein</fullName>
    </submittedName>
</protein>
<proteinExistence type="predicted"/>
<dbReference type="STRING" id="95161.SAMN05660874_04246"/>
<name>A0A1I6TU09_9PSEU</name>
<accession>A0A1I6TU09</accession>
<reference evidence="2" key="1">
    <citation type="submission" date="2016-10" db="EMBL/GenBank/DDBJ databases">
        <authorList>
            <person name="Varghese N."/>
            <person name="Submissions S."/>
        </authorList>
    </citation>
    <scope>NUCLEOTIDE SEQUENCE [LARGE SCALE GENOMIC DNA]</scope>
    <source>
        <strain evidence="2">DSM 44771</strain>
    </source>
</reference>